<accession>A0A1P8WC02</accession>
<dbReference type="KEGG" id="fmr:Fuma_01179"/>
<sequence length="95" mass="10862">MARETIGLQLTPDERSLLMRYGYPFERIEKALKACEASRDIEIVPMDRFDLEHLIGDVSRSINRMKSGATQVQLLDLCGRLEAAERYDDGMLDTL</sequence>
<dbReference type="EMBL" id="CP017641">
    <property type="protein sequence ID" value="APZ91590.1"/>
    <property type="molecule type" value="Genomic_DNA"/>
</dbReference>
<dbReference type="AlphaFoldDB" id="A0A1P8WC02"/>
<dbReference type="STRING" id="1891926.Fuma_01144"/>
<gene>
    <name evidence="1" type="ORF">Fuma_01144</name>
    <name evidence="2" type="ORF">Fuma_01179</name>
</gene>
<protein>
    <submittedName>
        <fullName evidence="2">Uncharacterized protein</fullName>
    </submittedName>
</protein>
<dbReference type="EMBL" id="CP017641">
    <property type="protein sequence ID" value="APZ91555.1"/>
    <property type="molecule type" value="Genomic_DNA"/>
</dbReference>
<name>A0A1P8WC02_9PLAN</name>
<keyword evidence="3" id="KW-1185">Reference proteome</keyword>
<proteinExistence type="predicted"/>
<evidence type="ECO:0000313" key="1">
    <source>
        <dbReference type="EMBL" id="APZ91555.1"/>
    </source>
</evidence>
<evidence type="ECO:0000313" key="3">
    <source>
        <dbReference type="Proteomes" id="UP000187735"/>
    </source>
</evidence>
<dbReference type="Proteomes" id="UP000187735">
    <property type="component" value="Chromosome"/>
</dbReference>
<organism evidence="2 3">
    <name type="scientific">Fuerstiella marisgermanici</name>
    <dbReference type="NCBI Taxonomy" id="1891926"/>
    <lineage>
        <taxon>Bacteria</taxon>
        <taxon>Pseudomonadati</taxon>
        <taxon>Planctomycetota</taxon>
        <taxon>Planctomycetia</taxon>
        <taxon>Planctomycetales</taxon>
        <taxon>Planctomycetaceae</taxon>
        <taxon>Fuerstiella</taxon>
    </lineage>
</organism>
<evidence type="ECO:0000313" key="2">
    <source>
        <dbReference type="EMBL" id="APZ91590.1"/>
    </source>
</evidence>
<dbReference type="KEGG" id="fmr:Fuma_01144"/>
<reference evidence="2 3" key="1">
    <citation type="journal article" date="2016" name="Front. Microbiol.">
        <title>Fuerstia marisgermanicae gen. nov., sp. nov., an Unusual Member of the Phylum Planctomycetes from the German Wadden Sea.</title>
        <authorList>
            <person name="Kohn T."/>
            <person name="Heuer A."/>
            <person name="Jogler M."/>
            <person name="Vollmers J."/>
            <person name="Boedeker C."/>
            <person name="Bunk B."/>
            <person name="Rast P."/>
            <person name="Borchert D."/>
            <person name="Glockner I."/>
            <person name="Freese H.M."/>
            <person name="Klenk H.P."/>
            <person name="Overmann J."/>
            <person name="Kaster A.K."/>
            <person name="Rohde M."/>
            <person name="Wiegand S."/>
            <person name="Jogler C."/>
        </authorList>
    </citation>
    <scope>NUCLEOTIDE SEQUENCE [LARGE SCALE GENOMIC DNA]</scope>
    <source>
        <strain evidence="2 3">NH11</strain>
    </source>
</reference>